<gene>
    <name evidence="1" type="ORF">GCM10022280_27590</name>
</gene>
<keyword evidence="2" id="KW-1185">Reference proteome</keyword>
<organism evidence="1 2">
    <name type="scientific">Sphingomonas swuensis</name>
    <dbReference type="NCBI Taxonomy" id="977800"/>
    <lineage>
        <taxon>Bacteria</taxon>
        <taxon>Pseudomonadati</taxon>
        <taxon>Pseudomonadota</taxon>
        <taxon>Alphaproteobacteria</taxon>
        <taxon>Sphingomonadales</taxon>
        <taxon>Sphingomonadaceae</taxon>
        <taxon>Sphingomonas</taxon>
    </lineage>
</organism>
<proteinExistence type="predicted"/>
<accession>A0ABP7TF98</accession>
<sequence length="146" mass="16424">MRYRLPRDILAQTFDLFRTCGRGRCECQTLWVGPWSDPQRITEVVHPLHSASPVGFDVDSDWLSEFWTRLAKEELGIRVQCHTHPGAAYHSATDDAVPILKTPGFLSFVVPRFATGAIGFDGAFLARVDDAGRFREVPITDHLELV</sequence>
<dbReference type="EMBL" id="BAABBQ010000001">
    <property type="protein sequence ID" value="GAA4025202.1"/>
    <property type="molecule type" value="Genomic_DNA"/>
</dbReference>
<dbReference type="Proteomes" id="UP001500235">
    <property type="component" value="Unassembled WGS sequence"/>
</dbReference>
<name>A0ABP7TF98_9SPHN</name>
<comment type="caution">
    <text evidence="1">The sequence shown here is derived from an EMBL/GenBank/DDBJ whole genome shotgun (WGS) entry which is preliminary data.</text>
</comment>
<evidence type="ECO:0000313" key="1">
    <source>
        <dbReference type="EMBL" id="GAA4025202.1"/>
    </source>
</evidence>
<protein>
    <recommendedName>
        <fullName evidence="3">JAB domain-containing protein</fullName>
    </recommendedName>
</protein>
<reference evidence="2" key="1">
    <citation type="journal article" date="2019" name="Int. J. Syst. Evol. Microbiol.">
        <title>The Global Catalogue of Microorganisms (GCM) 10K type strain sequencing project: providing services to taxonomists for standard genome sequencing and annotation.</title>
        <authorList>
            <consortium name="The Broad Institute Genomics Platform"/>
            <consortium name="The Broad Institute Genome Sequencing Center for Infectious Disease"/>
            <person name="Wu L."/>
            <person name="Ma J."/>
        </authorList>
    </citation>
    <scope>NUCLEOTIDE SEQUENCE [LARGE SCALE GENOMIC DNA]</scope>
    <source>
        <strain evidence="2">JCM 17563</strain>
    </source>
</reference>
<evidence type="ECO:0000313" key="2">
    <source>
        <dbReference type="Proteomes" id="UP001500235"/>
    </source>
</evidence>
<dbReference type="SUPFAM" id="SSF102712">
    <property type="entry name" value="JAB1/MPN domain"/>
    <property type="match status" value="1"/>
</dbReference>
<dbReference type="RefSeq" id="WP_344707975.1">
    <property type="nucleotide sequence ID" value="NZ_BAABBQ010000001.1"/>
</dbReference>
<evidence type="ECO:0008006" key="3">
    <source>
        <dbReference type="Google" id="ProtNLM"/>
    </source>
</evidence>